<dbReference type="InterPro" id="IPR051790">
    <property type="entry name" value="Cytochrome_c-biogenesis_DsbD"/>
</dbReference>
<evidence type="ECO:0000256" key="10">
    <source>
        <dbReference type="SAM" id="Phobius"/>
    </source>
</evidence>
<evidence type="ECO:0000256" key="9">
    <source>
        <dbReference type="ARBA" id="ARBA00023136"/>
    </source>
</evidence>
<dbReference type="EMBL" id="MU069502">
    <property type="protein sequence ID" value="KAF5840814.1"/>
    <property type="molecule type" value="Genomic_DNA"/>
</dbReference>
<dbReference type="InterPro" id="IPR003834">
    <property type="entry name" value="Cyt_c_assmbl_TM_dom"/>
</dbReference>
<proteinExistence type="inferred from homology"/>
<dbReference type="Proteomes" id="UP000815325">
    <property type="component" value="Unassembled WGS sequence"/>
</dbReference>
<evidence type="ECO:0000256" key="6">
    <source>
        <dbReference type="ARBA" id="ARBA00022692"/>
    </source>
</evidence>
<keyword evidence="13" id="KW-1185">Reference proteome</keyword>
<feature type="transmembrane region" description="Helical" evidence="10">
    <location>
        <begin position="99"/>
        <end position="124"/>
    </location>
</feature>
<evidence type="ECO:0000256" key="7">
    <source>
        <dbReference type="ARBA" id="ARBA00022748"/>
    </source>
</evidence>
<comment type="subcellular location">
    <subcellularLocation>
        <location evidence="1">Membrane</location>
        <topology evidence="1">Multi-pass membrane protein</topology>
    </subcellularLocation>
    <subcellularLocation>
        <location evidence="2">Plastid</location>
        <location evidence="2">Chloroplast</location>
    </subcellularLocation>
</comment>
<name>A0ABQ7H1T2_DUNSA</name>
<organism evidence="12 13">
    <name type="scientific">Dunaliella salina</name>
    <name type="common">Green alga</name>
    <name type="synonym">Protococcus salinus</name>
    <dbReference type="NCBI Taxonomy" id="3046"/>
    <lineage>
        <taxon>Eukaryota</taxon>
        <taxon>Viridiplantae</taxon>
        <taxon>Chlorophyta</taxon>
        <taxon>core chlorophytes</taxon>
        <taxon>Chlorophyceae</taxon>
        <taxon>CS clade</taxon>
        <taxon>Chlamydomonadales</taxon>
        <taxon>Dunaliellaceae</taxon>
        <taxon>Dunaliella</taxon>
    </lineage>
</organism>
<evidence type="ECO:0000256" key="3">
    <source>
        <dbReference type="ARBA" id="ARBA00006143"/>
    </source>
</evidence>
<accession>A0ABQ7H1T2</accession>
<keyword evidence="7" id="KW-0201">Cytochrome c-type biogenesis</keyword>
<keyword evidence="4" id="KW-0150">Chloroplast</keyword>
<evidence type="ECO:0000256" key="1">
    <source>
        <dbReference type="ARBA" id="ARBA00004141"/>
    </source>
</evidence>
<protein>
    <submittedName>
        <fullName evidence="12">Cytochrome C biogenesis protein transmembrane region-domain-containing protein</fullName>
    </submittedName>
</protein>
<evidence type="ECO:0000313" key="12">
    <source>
        <dbReference type="EMBL" id="KAF5840814.1"/>
    </source>
</evidence>
<feature type="transmembrane region" description="Helical" evidence="10">
    <location>
        <begin position="288"/>
        <end position="309"/>
    </location>
</feature>
<feature type="transmembrane region" description="Helical" evidence="10">
    <location>
        <begin position="219"/>
        <end position="245"/>
    </location>
</feature>
<evidence type="ECO:0000259" key="11">
    <source>
        <dbReference type="Pfam" id="PF02683"/>
    </source>
</evidence>
<feature type="transmembrane region" description="Helical" evidence="10">
    <location>
        <begin position="180"/>
        <end position="199"/>
    </location>
</feature>
<dbReference type="PANTHER" id="PTHR31272">
    <property type="entry name" value="CYTOCHROME C-TYPE BIOGENESIS PROTEIN HI_1454-RELATED"/>
    <property type="match status" value="1"/>
</dbReference>
<evidence type="ECO:0000256" key="5">
    <source>
        <dbReference type="ARBA" id="ARBA00022640"/>
    </source>
</evidence>
<feature type="transmembrane region" description="Helical" evidence="10">
    <location>
        <begin position="257"/>
        <end position="276"/>
    </location>
</feature>
<evidence type="ECO:0000256" key="2">
    <source>
        <dbReference type="ARBA" id="ARBA00004229"/>
    </source>
</evidence>
<dbReference type="PANTHER" id="PTHR31272:SF6">
    <property type="entry name" value="CYTOCHROME C-TYPE BIOGENESIS CCDA-LIKE CHLOROPLASTIC PROTEIN"/>
    <property type="match status" value="1"/>
</dbReference>
<evidence type="ECO:0000313" key="13">
    <source>
        <dbReference type="Proteomes" id="UP000815325"/>
    </source>
</evidence>
<feature type="domain" description="Cytochrome C biogenesis protein transmembrane" evidence="11">
    <location>
        <begin position="96"/>
        <end position="279"/>
    </location>
</feature>
<feature type="transmembrane region" description="Helical" evidence="10">
    <location>
        <begin position="144"/>
        <end position="168"/>
    </location>
</feature>
<keyword evidence="5" id="KW-0934">Plastid</keyword>
<evidence type="ECO:0000256" key="4">
    <source>
        <dbReference type="ARBA" id="ARBA00022528"/>
    </source>
</evidence>
<dbReference type="Pfam" id="PF02683">
    <property type="entry name" value="DsbD_TM"/>
    <property type="match status" value="1"/>
</dbReference>
<sequence length="315" mass="32038">MKMAQLASHGARNLSLKPLLAAPSKHTHCCPRFPITRPVTRAHAAAEVAEAVGGVTSLTTVIQELPAAGSVDVLYEAGQRANDIVSCQLSRVTPVTYGVVLAAGLVTSLSPCTLSVLPLTVGYIGGYANTQGEGGEAKKPNLPLQAASFSLGLATTLALLGMASSLLGQAYGQIGNGFPIAASCLAIAMGLNLLNVLPLQLPSLDVDVRSLSAPPALQAYLAGLAFALAASPCSTPVLATLLAWVSGTRDPVQGGGLLLAYTSGYVTPLLVAATVAGSMKQILDIRKYSAWVTPASGALLISGGTFTILSRLLPA</sequence>
<keyword evidence="8 10" id="KW-1133">Transmembrane helix</keyword>
<comment type="similarity">
    <text evidence="3">Belongs to the DsbD family.</text>
</comment>
<gene>
    <name evidence="12" type="ORF">DUNSADRAFT_15356</name>
</gene>
<keyword evidence="9 10" id="KW-0472">Membrane</keyword>
<comment type="caution">
    <text evidence="12">The sequence shown here is derived from an EMBL/GenBank/DDBJ whole genome shotgun (WGS) entry which is preliminary data.</text>
</comment>
<evidence type="ECO:0000256" key="8">
    <source>
        <dbReference type="ARBA" id="ARBA00022989"/>
    </source>
</evidence>
<keyword evidence="6 10" id="KW-0812">Transmembrane</keyword>
<reference evidence="12" key="1">
    <citation type="submission" date="2017-08" db="EMBL/GenBank/DDBJ databases">
        <authorList>
            <person name="Polle J.E."/>
            <person name="Barry K."/>
            <person name="Cushman J."/>
            <person name="Schmutz J."/>
            <person name="Tran D."/>
            <person name="Hathwaick L.T."/>
            <person name="Yim W.C."/>
            <person name="Jenkins J."/>
            <person name="Mckie-Krisberg Z.M."/>
            <person name="Prochnik S."/>
            <person name="Lindquist E."/>
            <person name="Dockter R.B."/>
            <person name="Adam C."/>
            <person name="Molina H."/>
            <person name="Bunkerborg J."/>
            <person name="Jin E."/>
            <person name="Buchheim M."/>
            <person name="Magnuson J."/>
        </authorList>
    </citation>
    <scope>NUCLEOTIDE SEQUENCE</scope>
    <source>
        <strain evidence="12">CCAP 19/18</strain>
    </source>
</reference>